<feature type="domain" description="Phytase-like" evidence="1">
    <location>
        <begin position="93"/>
        <end position="348"/>
    </location>
</feature>
<accession>A0A0C9W121</accession>
<dbReference type="Pfam" id="PF13449">
    <property type="entry name" value="Phytase-like"/>
    <property type="match status" value="1"/>
</dbReference>
<dbReference type="PANTHER" id="PTHR37957">
    <property type="entry name" value="BLR7070 PROTEIN"/>
    <property type="match status" value="1"/>
</dbReference>
<keyword evidence="3" id="KW-1185">Reference proteome</keyword>
<dbReference type="HOGENOM" id="CLU_026803_0_0_1"/>
<dbReference type="PANTHER" id="PTHR37957:SF1">
    <property type="entry name" value="PHYTASE-LIKE DOMAIN-CONTAINING PROTEIN"/>
    <property type="match status" value="1"/>
</dbReference>
<evidence type="ECO:0000313" key="2">
    <source>
        <dbReference type="EMBL" id="KIJ45170.1"/>
    </source>
</evidence>
<proteinExistence type="predicted"/>
<dbReference type="OrthoDB" id="425936at2759"/>
<name>A0A0C9W121_SPHS4</name>
<protein>
    <submittedName>
        <fullName evidence="2">Unplaced genomic scaffold SPHSTscaffold_38, whole genome shotgun sequence</fullName>
    </submittedName>
</protein>
<dbReference type="AlphaFoldDB" id="A0A0C9W121"/>
<evidence type="ECO:0000313" key="3">
    <source>
        <dbReference type="Proteomes" id="UP000054279"/>
    </source>
</evidence>
<reference evidence="2 3" key="1">
    <citation type="submission" date="2014-06" db="EMBL/GenBank/DDBJ databases">
        <title>Evolutionary Origins and Diversification of the Mycorrhizal Mutualists.</title>
        <authorList>
            <consortium name="DOE Joint Genome Institute"/>
            <consortium name="Mycorrhizal Genomics Consortium"/>
            <person name="Kohler A."/>
            <person name="Kuo A."/>
            <person name="Nagy L.G."/>
            <person name="Floudas D."/>
            <person name="Copeland A."/>
            <person name="Barry K.W."/>
            <person name="Cichocki N."/>
            <person name="Veneault-Fourrey C."/>
            <person name="LaButti K."/>
            <person name="Lindquist E.A."/>
            <person name="Lipzen A."/>
            <person name="Lundell T."/>
            <person name="Morin E."/>
            <person name="Murat C."/>
            <person name="Riley R."/>
            <person name="Ohm R."/>
            <person name="Sun H."/>
            <person name="Tunlid A."/>
            <person name="Henrissat B."/>
            <person name="Grigoriev I.V."/>
            <person name="Hibbett D.S."/>
            <person name="Martin F."/>
        </authorList>
    </citation>
    <scope>NUCLEOTIDE SEQUENCE [LARGE SCALE GENOMIC DNA]</scope>
    <source>
        <strain evidence="2 3">SS14</strain>
    </source>
</reference>
<gene>
    <name evidence="2" type="ORF">M422DRAFT_227816</name>
</gene>
<dbReference type="InterPro" id="IPR027372">
    <property type="entry name" value="Phytase-like_dom"/>
</dbReference>
<dbReference type="Proteomes" id="UP000054279">
    <property type="component" value="Unassembled WGS sequence"/>
</dbReference>
<organism evidence="2 3">
    <name type="scientific">Sphaerobolus stellatus (strain SS14)</name>
    <dbReference type="NCBI Taxonomy" id="990650"/>
    <lineage>
        <taxon>Eukaryota</taxon>
        <taxon>Fungi</taxon>
        <taxon>Dikarya</taxon>
        <taxon>Basidiomycota</taxon>
        <taxon>Agaricomycotina</taxon>
        <taxon>Agaricomycetes</taxon>
        <taxon>Phallomycetidae</taxon>
        <taxon>Geastrales</taxon>
        <taxon>Sphaerobolaceae</taxon>
        <taxon>Sphaerobolus</taxon>
    </lineage>
</organism>
<evidence type="ECO:0000259" key="1">
    <source>
        <dbReference type="Pfam" id="PF13449"/>
    </source>
</evidence>
<sequence length="462" mass="49926">MVAFGLIPAAFRESTGDTFGGVGSAIAFKRGTWKKNKDGTFSGTLTVQPDRGFNIITTIDYQARQHQVDFTLIPYYASTPLSFNDSQTTLQLNYKSTLLYSEITRNPTTGLDALGVRKGISLGPLQIAPPEPIANATFNRITIDAEGLVLNKDGSFWVGDEYGPYVYLFSGTGILLKSIAPPNAILPFQIDPVTSKPVLNFTSVVDPVTGREGNQGFEGLTANPSGSMIYAVLQSATIQDGGASKTTSRFTRFLAYDVSNPLLPPTLKAEYVVPLPQKASNGNTFAQSEVHYLTDTQFLILARDADGNGDGVGNEKSTYKSIDLFDISNATNIAHTKFDDPANPISPNGTLVSEITPALYQPFVTLLDKVQLGRFGLHNGKPLDPTLICGKWESIALAPVEDPDFPDDYFIFTVADNDFQTTNGFIVGQPYNAGADVDTQFMVFRATLPTVKRGSVQQAIGI</sequence>
<dbReference type="EMBL" id="KN837113">
    <property type="protein sequence ID" value="KIJ45170.1"/>
    <property type="molecule type" value="Genomic_DNA"/>
</dbReference>